<keyword evidence="1" id="KW-0560">Oxidoreductase</keyword>
<evidence type="ECO:0000313" key="2">
    <source>
        <dbReference type="Proteomes" id="UP001465668"/>
    </source>
</evidence>
<proteinExistence type="predicted"/>
<accession>A0ABR2XKA2</accession>
<dbReference type="Proteomes" id="UP001465668">
    <property type="component" value="Unassembled WGS sequence"/>
</dbReference>
<comment type="caution">
    <text evidence="1">The sequence shown here is derived from an EMBL/GenBank/DDBJ whole genome shotgun (WGS) entry which is preliminary data.</text>
</comment>
<keyword evidence="1" id="KW-0223">Dioxygenase</keyword>
<name>A0ABR2XKA2_9PEZI</name>
<sequence>MSLKWFRSLRPSNNGKGEIGSPVSSFGLHTARIGVTVHTQVSTLISKDASVPELVDTVAIHCLNVHYTKTWTEEKARVNWLLTGGNAVFAIHPFWDEQLSYDIEALSPYSENIIVIITSADDSIFPNEAATIEPMFNYVQLSDDLRDGLSPWITVAINVTASYTECYIFALTEDGGEAVTAAM</sequence>
<dbReference type="GO" id="GO:0051213">
    <property type="term" value="F:dioxygenase activity"/>
    <property type="evidence" value="ECO:0007669"/>
    <property type="project" value="UniProtKB-KW"/>
</dbReference>
<protein>
    <submittedName>
        <fullName evidence="1">Intradiol ring-cleavage dioxygenase</fullName>
    </submittedName>
</protein>
<dbReference type="PANTHER" id="PTHR34315">
    <property type="match status" value="1"/>
</dbReference>
<reference evidence="1 2" key="1">
    <citation type="submission" date="2024-02" db="EMBL/GenBank/DDBJ databases">
        <title>First draft genome assembly of two strains of Seiridium cardinale.</title>
        <authorList>
            <person name="Emiliani G."/>
            <person name="Scali E."/>
        </authorList>
    </citation>
    <scope>NUCLEOTIDE SEQUENCE [LARGE SCALE GENOMIC DNA]</scope>
    <source>
        <strain evidence="1 2">BM-138-000479</strain>
    </source>
</reference>
<dbReference type="PANTHER" id="PTHR34315:SF9">
    <property type="entry name" value="INTRADIOL RING-CLEAVAGE DIOXYGENASES DOMAIN-CONTAINING PROTEIN-RELATED"/>
    <property type="match status" value="1"/>
</dbReference>
<gene>
    <name evidence="1" type="ORF">SCAR479_09181</name>
</gene>
<keyword evidence="2" id="KW-1185">Reference proteome</keyword>
<evidence type="ECO:0000313" key="1">
    <source>
        <dbReference type="EMBL" id="KAK9774067.1"/>
    </source>
</evidence>
<organism evidence="1 2">
    <name type="scientific">Seiridium cardinale</name>
    <dbReference type="NCBI Taxonomy" id="138064"/>
    <lineage>
        <taxon>Eukaryota</taxon>
        <taxon>Fungi</taxon>
        <taxon>Dikarya</taxon>
        <taxon>Ascomycota</taxon>
        <taxon>Pezizomycotina</taxon>
        <taxon>Sordariomycetes</taxon>
        <taxon>Xylariomycetidae</taxon>
        <taxon>Amphisphaeriales</taxon>
        <taxon>Sporocadaceae</taxon>
        <taxon>Seiridium</taxon>
    </lineage>
</organism>
<dbReference type="EMBL" id="JARVKM010000044">
    <property type="protein sequence ID" value="KAK9774067.1"/>
    <property type="molecule type" value="Genomic_DNA"/>
</dbReference>